<protein>
    <submittedName>
        <fullName evidence="2">Phosphatase</fullName>
    </submittedName>
</protein>
<dbReference type="InterPro" id="IPR036514">
    <property type="entry name" value="SGNH_hydro_sf"/>
</dbReference>
<name>A0A149UP09_9PROT</name>
<dbReference type="Gene3D" id="3.40.50.1110">
    <property type="entry name" value="SGNH hydrolase"/>
    <property type="match status" value="1"/>
</dbReference>
<feature type="region of interest" description="Disordered" evidence="1">
    <location>
        <begin position="108"/>
        <end position="128"/>
    </location>
</feature>
<dbReference type="PATRIC" id="fig|178901.14.peg.3144"/>
<comment type="caution">
    <text evidence="2">The sequence shown here is derived from an EMBL/GenBank/DDBJ whole genome shotgun (WGS) entry which is preliminary data.</text>
</comment>
<dbReference type="RefSeq" id="WP_061500053.1">
    <property type="nucleotide sequence ID" value="NZ_LHZX01000268.1"/>
</dbReference>
<organism evidence="2 3">
    <name type="scientific">Acetobacter malorum</name>
    <dbReference type="NCBI Taxonomy" id="178901"/>
    <lineage>
        <taxon>Bacteria</taxon>
        <taxon>Pseudomonadati</taxon>
        <taxon>Pseudomonadota</taxon>
        <taxon>Alphaproteobacteria</taxon>
        <taxon>Acetobacterales</taxon>
        <taxon>Acetobacteraceae</taxon>
        <taxon>Acetobacter</taxon>
    </lineage>
</organism>
<dbReference type="InterPro" id="IPR036412">
    <property type="entry name" value="HAD-like_sf"/>
</dbReference>
<dbReference type="InterPro" id="IPR010033">
    <property type="entry name" value="HAD_SF_ppase_IIIC"/>
</dbReference>
<dbReference type="AlphaFoldDB" id="A0A149UP09"/>
<proteinExistence type="predicted"/>
<dbReference type="Proteomes" id="UP000075377">
    <property type="component" value="Unassembled WGS sequence"/>
</dbReference>
<evidence type="ECO:0000313" key="3">
    <source>
        <dbReference type="Proteomes" id="UP000075377"/>
    </source>
</evidence>
<sequence length="738" mass="83581">MIKTKNFQGQPNSISPSLTNGTWSFGPEDGSSFTESLILSPSGKIEGYSHPNERSWRIEKYRLLILKEDGNVMWYSVETFKDERGLLTFLLGHPNHPETRFILKQNEAQSNAAQPDAQTALTPVEQSPSSLPEGISDAEFLFPSDLEITSVKIKKILLVGSSLAALYHEQLQERHPEIKFDYIPYDFINPLPESLPSAVSDYNFQYLQLPLRSVLSDRIIWGFRFNETDFTDSILQDAYNAIDALLAATMLYNEQHGLLTFVSNFLVPQMNTASSMHDCGGNNDLTIIIQKLNSYLSRKISSYKNAYILNTDGVASSLGKRYILDDIVYFYSHGSALYQDWDDFGLIPRNQSISPVESIYPIKKEAFLDTIFRQMLTAYRTTQKIDHVKAVIFDLDNTLWRGKVVEQYQPEAQPWPRRDGWPLGIWEAIHYLRARGILVALCSNNDYDNVKARWSDIVAPHFISLDDFSVVKINRAPKEQNIAEICSELNLAEKEVIFVGDNSEKRDTLTSTLPDIRIIGGNPYLTRRILLWSAETQIPYKVDQPDKQKEIIRPHAHSEKNPTIVESSPFLASLSCEVSFTLILSANQPECHHVLELTNNTHQFNTNGQNWSFDSLSNFLNDGGKILAFSTKDKFADYGLVGALYLKGSAIIQCIMRNSVLGMNVEEFSVAEAVKLIRHNHPDNTNIHATIKETPDNTACRGIYLRTGFHEIEPQEGVRQFILESTTTPKLPSHVRTA</sequence>
<dbReference type="NCBIfam" id="TIGR01681">
    <property type="entry name" value="HAD-SF-IIIC"/>
    <property type="match status" value="1"/>
</dbReference>
<dbReference type="OrthoDB" id="323926at2"/>
<reference evidence="2 3" key="1">
    <citation type="submission" date="2015-06" db="EMBL/GenBank/DDBJ databases">
        <title>Improved classification and identification of acetic acid bacteria using matrix-assisted laser desorption/ionization time-of-flight mass spectrometry; Gluconobacter nephelii and Gluconobacter uchimurae are later heterotypic synonyms of Gluconobacter japonicus and Gluconobacter oxydans, respectively.</title>
        <authorList>
            <person name="Li L."/>
            <person name="Cleenwerck I."/>
            <person name="De Vuyst L."/>
            <person name="Vandamme P."/>
        </authorList>
    </citation>
    <scope>NUCLEOTIDE SEQUENCE [LARGE SCALE GENOMIC DNA]</scope>
    <source>
        <strain evidence="2 3">LMG 1699</strain>
    </source>
</reference>
<dbReference type="SUPFAM" id="SSF56784">
    <property type="entry name" value="HAD-like"/>
    <property type="match status" value="1"/>
</dbReference>
<evidence type="ECO:0000256" key="1">
    <source>
        <dbReference type="SAM" id="MobiDB-lite"/>
    </source>
</evidence>
<dbReference type="Pfam" id="PF00702">
    <property type="entry name" value="Hydrolase"/>
    <property type="match status" value="1"/>
</dbReference>
<dbReference type="Gene3D" id="3.40.50.1000">
    <property type="entry name" value="HAD superfamily/HAD-like"/>
    <property type="match status" value="1"/>
</dbReference>
<feature type="region of interest" description="Disordered" evidence="1">
    <location>
        <begin position="1"/>
        <end position="21"/>
    </location>
</feature>
<gene>
    <name evidence="2" type="ORF">AD951_05300</name>
</gene>
<dbReference type="InterPro" id="IPR023214">
    <property type="entry name" value="HAD_sf"/>
</dbReference>
<dbReference type="GO" id="GO:0016788">
    <property type="term" value="F:hydrolase activity, acting on ester bonds"/>
    <property type="evidence" value="ECO:0007669"/>
    <property type="project" value="UniProtKB-ARBA"/>
</dbReference>
<evidence type="ECO:0000313" key="2">
    <source>
        <dbReference type="EMBL" id="KXV69730.1"/>
    </source>
</evidence>
<accession>A0A149UP09</accession>
<dbReference type="EMBL" id="LHZX01000268">
    <property type="protein sequence ID" value="KXV69730.1"/>
    <property type="molecule type" value="Genomic_DNA"/>
</dbReference>